<evidence type="ECO:0000256" key="1">
    <source>
        <dbReference type="SAM" id="MobiDB-lite"/>
    </source>
</evidence>
<accession>A0ABR6NPK4</accession>
<dbReference type="PANTHER" id="PTHR30189">
    <property type="entry name" value="LPS-ASSEMBLY PROTEIN"/>
    <property type="match status" value="1"/>
</dbReference>
<dbReference type="EMBL" id="JACHEW010000004">
    <property type="protein sequence ID" value="MBB6015946.1"/>
    <property type="molecule type" value="Genomic_DNA"/>
</dbReference>
<dbReference type="Proteomes" id="UP000629870">
    <property type="component" value="Unassembled WGS sequence"/>
</dbReference>
<evidence type="ECO:0000313" key="2">
    <source>
        <dbReference type="EMBL" id="MBB6015946.1"/>
    </source>
</evidence>
<sequence length="957" mass="103372">MSFGSRRGRAGARQPVKNQPSRKGKLRTLARNTVLTLGLLGTAVLGGAEARTVKIVSADTLELRQVDGQELVIISGANVELRVDDDVVRARRVEYNRTRRTLTLVGAASYRSARDGQDLSGENLVVELGDEQITGQDVLISDADLEIQGQEVERIPGQLRATGGYFTTCAKCGRTPNDYAFRAERLIVYPGDRLVAYRAQLLLADVPVLFLPVIVIPLNDPERQPRVLIGQDSADGYTVEADLPFSVGSSTLGTTLLRFYQNRSPSVGAGVALRSYAPLPFVDRADLYTLADPKPLNPDGSANPGYDVDLNFGVTGRVPLSLATRDLDYRLNVTRKDIGLSETAAERGVTRVDFGAKVEYPLFSAEFAYLNRFGPEPTTGIYTPYRKTEAVLDPRPYTNGTFSADTRLTAGRYTAQSNPLSPSATAQGPNISTTRLEEQHALAYTAQPWKDADLALGNTFTGRYYGTGARTVDLNLNAGLTQRFNTTNTVTFGVGYLRREGTSPFAFDALGGRLLSAPLSLNLSTVPVPDVRFGVSLKRDLFLAPDLQDPAVFTVSVNRLPLNLNAQLGYQPFTKELETFSYNATVGDPGSGTLTPVDAQPARLATEYGPAVPARPAYLRRSSAWPAPDLTLSASGGYSRVTGYSPFTLRATVTGATRADSISVYATHNIEKPQIDEVGATINATVGRDAVLNPLTFSARETLYPPTGRISGNATLTWRARYQLSTTHDLLLNRVVEDNPAPGSAPNSGTLTFSVGTVNGSANDWQLTYGGPYDLVRGGWTRPTASGSLSVTRPGQRLALSATVATPGLDQFRTELTRADLDANIGFGSRAALSGRVQYYRTRSGFYPDDTATDYLSIDPLRVSVGIGRKGQVPGAYLTGSLRQTFVWKDGVRQDPAPLSPVIGLTIDRCCWAVQAEADLVQRRYRLSVGLPGQSQYPLFDLTPDGTKVPLLNPDSP</sequence>
<organism evidence="2 3">
    <name type="scientific">Deinococcus radiopugnans ATCC 19172</name>
    <dbReference type="NCBI Taxonomy" id="585398"/>
    <lineage>
        <taxon>Bacteria</taxon>
        <taxon>Thermotogati</taxon>
        <taxon>Deinococcota</taxon>
        <taxon>Deinococci</taxon>
        <taxon>Deinococcales</taxon>
        <taxon>Deinococcaceae</taxon>
        <taxon>Deinococcus</taxon>
    </lineage>
</organism>
<name>A0ABR6NPK4_9DEIO</name>
<dbReference type="PANTHER" id="PTHR30189:SF1">
    <property type="entry name" value="LPS-ASSEMBLY PROTEIN LPTD"/>
    <property type="match status" value="1"/>
</dbReference>
<evidence type="ECO:0000313" key="3">
    <source>
        <dbReference type="Proteomes" id="UP000629870"/>
    </source>
</evidence>
<protein>
    <recommendedName>
        <fullName evidence="4">LPS-assembly protein LptD</fullName>
    </recommendedName>
</protein>
<evidence type="ECO:0008006" key="4">
    <source>
        <dbReference type="Google" id="ProtNLM"/>
    </source>
</evidence>
<dbReference type="RefSeq" id="WP_249038951.1">
    <property type="nucleotide sequence ID" value="NZ_JACHEW010000004.1"/>
</dbReference>
<gene>
    <name evidence="2" type="ORF">HNQ04_001178</name>
</gene>
<reference evidence="2 3" key="1">
    <citation type="submission" date="2020-08" db="EMBL/GenBank/DDBJ databases">
        <title>Genomic Encyclopedia of Type Strains, Phase IV (KMG-IV): sequencing the most valuable type-strain genomes for metagenomic binning, comparative biology and taxonomic classification.</title>
        <authorList>
            <person name="Goeker M."/>
        </authorList>
    </citation>
    <scope>NUCLEOTIDE SEQUENCE [LARGE SCALE GENOMIC DNA]</scope>
    <source>
        <strain evidence="2 3">DSM 12027</strain>
    </source>
</reference>
<dbReference type="InterPro" id="IPR050218">
    <property type="entry name" value="LptD"/>
</dbReference>
<comment type="caution">
    <text evidence="2">The sequence shown here is derived from an EMBL/GenBank/DDBJ whole genome shotgun (WGS) entry which is preliminary data.</text>
</comment>
<feature type="compositionally biased region" description="Basic residues" evidence="1">
    <location>
        <begin position="1"/>
        <end position="10"/>
    </location>
</feature>
<keyword evidence="3" id="KW-1185">Reference proteome</keyword>
<feature type="region of interest" description="Disordered" evidence="1">
    <location>
        <begin position="1"/>
        <end position="27"/>
    </location>
</feature>
<proteinExistence type="predicted"/>